<accession>A0A6C0NUV0</accession>
<gene>
    <name evidence="2" type="ORF">GZH47_03375</name>
</gene>
<keyword evidence="2" id="KW-0808">Transferase</keyword>
<dbReference type="PANTHER" id="PTHR41283">
    <property type="entry name" value="AMINOGLYCOSIDE PHOSPHOTRANSFERASE"/>
    <property type="match status" value="1"/>
</dbReference>
<evidence type="ECO:0000313" key="3">
    <source>
        <dbReference type="Proteomes" id="UP000479114"/>
    </source>
</evidence>
<reference evidence="2 3" key="1">
    <citation type="submission" date="2020-02" db="EMBL/GenBank/DDBJ databases">
        <title>Paenibacillus sp. nov., isolated from rhizosphere soil of tomato.</title>
        <authorList>
            <person name="Weon H.-Y."/>
            <person name="Lee S.A."/>
        </authorList>
    </citation>
    <scope>NUCLEOTIDE SEQUENCE [LARGE SCALE GENOMIC DNA]</scope>
    <source>
        <strain evidence="2 3">14171R-81</strain>
    </source>
</reference>
<feature type="domain" description="Aminoglycoside phosphotransferase" evidence="1">
    <location>
        <begin position="26"/>
        <end position="258"/>
    </location>
</feature>
<dbReference type="SUPFAM" id="SSF56112">
    <property type="entry name" value="Protein kinase-like (PK-like)"/>
    <property type="match status" value="1"/>
</dbReference>
<keyword evidence="3" id="KW-1185">Reference proteome</keyword>
<dbReference type="GO" id="GO:0016740">
    <property type="term" value="F:transferase activity"/>
    <property type="evidence" value="ECO:0007669"/>
    <property type="project" value="UniProtKB-KW"/>
</dbReference>
<proteinExistence type="predicted"/>
<sequence length="313" mass="34964">MGNDKRIDAELLRGRISNLNDSSRLEHLNKGYSSDVKYVVYGGDGRPQSILRTYAISQEAGKRMEYDNLLLAAANGAKCSKPIAIGVLPELELGYMIVTYIDGDEAAEALPSLSEQVQFAIGVQAGEELQLLNRIGCPVPMASWQERMLAKHRRYRTAYAGCGVSIRGEAKLLAFLDDHLRLMEDRPNRFQHDDFHPANLIVKDGALSGVIDFNRCDWGDPVHEFVKVGMFSAEVSVPFAIGQIQGYHGLGDPNEPFWRLYSLYLGMTMISSVVWTLQVVPGEIDDMLARIQRVLDDHDGFDRIVPKWYSAGK</sequence>
<organism evidence="2 3">
    <name type="scientific">Paenibacillus rhizovicinus</name>
    <dbReference type="NCBI Taxonomy" id="2704463"/>
    <lineage>
        <taxon>Bacteria</taxon>
        <taxon>Bacillati</taxon>
        <taxon>Bacillota</taxon>
        <taxon>Bacilli</taxon>
        <taxon>Bacillales</taxon>
        <taxon>Paenibacillaceae</taxon>
        <taxon>Paenibacillus</taxon>
    </lineage>
</organism>
<protein>
    <submittedName>
        <fullName evidence="2">Aminoglycoside phosphotransferase family protein</fullName>
    </submittedName>
</protein>
<dbReference type="InterPro" id="IPR011009">
    <property type="entry name" value="Kinase-like_dom_sf"/>
</dbReference>
<dbReference type="KEGG" id="prz:GZH47_03375"/>
<dbReference type="AlphaFoldDB" id="A0A6C0NUV0"/>
<dbReference type="RefSeq" id="WP_162638536.1">
    <property type="nucleotide sequence ID" value="NZ_CP048286.1"/>
</dbReference>
<dbReference type="InterPro" id="IPR002575">
    <property type="entry name" value="Aminoglycoside_PTrfase"/>
</dbReference>
<name>A0A6C0NUV0_9BACL</name>
<dbReference type="EMBL" id="CP048286">
    <property type="protein sequence ID" value="QHW29967.1"/>
    <property type="molecule type" value="Genomic_DNA"/>
</dbReference>
<dbReference type="Pfam" id="PF01636">
    <property type="entry name" value="APH"/>
    <property type="match status" value="1"/>
</dbReference>
<dbReference type="PANTHER" id="PTHR41283:SF1">
    <property type="entry name" value="AMINOGLYCOSIDE PHOSPHOTRANSFERASE DOMAIN-CONTAINING PROTEIN"/>
    <property type="match status" value="1"/>
</dbReference>
<dbReference type="Gene3D" id="3.90.1200.10">
    <property type="match status" value="1"/>
</dbReference>
<evidence type="ECO:0000313" key="2">
    <source>
        <dbReference type="EMBL" id="QHW29967.1"/>
    </source>
</evidence>
<evidence type="ECO:0000259" key="1">
    <source>
        <dbReference type="Pfam" id="PF01636"/>
    </source>
</evidence>
<dbReference type="Proteomes" id="UP000479114">
    <property type="component" value="Chromosome"/>
</dbReference>